<feature type="compositionally biased region" description="Basic and acidic residues" evidence="1">
    <location>
        <begin position="805"/>
        <end position="816"/>
    </location>
</feature>
<feature type="region of interest" description="Disordered" evidence="1">
    <location>
        <begin position="615"/>
        <end position="653"/>
    </location>
</feature>
<feature type="region of interest" description="Disordered" evidence="1">
    <location>
        <begin position="235"/>
        <end position="261"/>
    </location>
</feature>
<feature type="compositionally biased region" description="Low complexity" evidence="1">
    <location>
        <begin position="639"/>
        <end position="653"/>
    </location>
</feature>
<feature type="region of interest" description="Disordered" evidence="1">
    <location>
        <begin position="921"/>
        <end position="940"/>
    </location>
</feature>
<proteinExistence type="predicted"/>
<feature type="compositionally biased region" description="Polar residues" evidence="1">
    <location>
        <begin position="248"/>
        <end position="259"/>
    </location>
</feature>
<dbReference type="AlphaFoldDB" id="A0AAV9WT14"/>
<feature type="compositionally biased region" description="Low complexity" evidence="1">
    <location>
        <begin position="926"/>
        <end position="939"/>
    </location>
</feature>
<evidence type="ECO:0000313" key="3">
    <source>
        <dbReference type="Proteomes" id="UP001365542"/>
    </source>
</evidence>
<dbReference type="EMBL" id="JAVHJO010000017">
    <property type="protein sequence ID" value="KAK6525153.1"/>
    <property type="molecule type" value="Genomic_DNA"/>
</dbReference>
<gene>
    <name evidence="2" type="ORF">TWF694_005299</name>
</gene>
<feature type="region of interest" description="Disordered" evidence="1">
    <location>
        <begin position="490"/>
        <end position="560"/>
    </location>
</feature>
<evidence type="ECO:0000256" key="1">
    <source>
        <dbReference type="SAM" id="MobiDB-lite"/>
    </source>
</evidence>
<evidence type="ECO:0000313" key="2">
    <source>
        <dbReference type="EMBL" id="KAK6525153.1"/>
    </source>
</evidence>
<organism evidence="2 3">
    <name type="scientific">Orbilia ellipsospora</name>
    <dbReference type="NCBI Taxonomy" id="2528407"/>
    <lineage>
        <taxon>Eukaryota</taxon>
        <taxon>Fungi</taxon>
        <taxon>Dikarya</taxon>
        <taxon>Ascomycota</taxon>
        <taxon>Pezizomycotina</taxon>
        <taxon>Orbiliomycetes</taxon>
        <taxon>Orbiliales</taxon>
        <taxon>Orbiliaceae</taxon>
        <taxon>Orbilia</taxon>
    </lineage>
</organism>
<reference evidence="2 3" key="1">
    <citation type="submission" date="2019-10" db="EMBL/GenBank/DDBJ databases">
        <authorList>
            <person name="Palmer J.M."/>
        </authorList>
    </citation>
    <scope>NUCLEOTIDE SEQUENCE [LARGE SCALE GENOMIC DNA]</scope>
    <source>
        <strain evidence="2 3">TWF694</strain>
    </source>
</reference>
<protein>
    <submittedName>
        <fullName evidence="2">Uncharacterized protein</fullName>
    </submittedName>
</protein>
<feature type="compositionally biased region" description="Polar residues" evidence="1">
    <location>
        <begin position="114"/>
        <end position="128"/>
    </location>
</feature>
<feature type="region of interest" description="Disordered" evidence="1">
    <location>
        <begin position="719"/>
        <end position="837"/>
    </location>
</feature>
<feature type="compositionally biased region" description="Basic and acidic residues" evidence="1">
    <location>
        <begin position="498"/>
        <end position="511"/>
    </location>
</feature>
<sequence length="1044" mass="116209">MPPPFWKKQEASSIPTEPPVLPPLDTEENVSFAEITAAVDQVLARDAREREQDERLHSRGVELLSENSFLYNGRLYRSKSSDKKMWECVTVDEAGEPVLFPSVAAQSIPGPSRTPATASANEQPAVVSTSADKKGLHKFCSWFGDSDKELKKNLKKRNITVLQDTLEGISGGMLDQEVALIPTSSHHRHRSAEFARGPGGTLDVPHRGLLCTSAPPREGGPPPFVPYFAAMKPSRPTLRTPNLPGPRSASNSDVRSTAPPTEFPPENLCVLRMNLLRNEFALEPRQGIDPIFIDLYFPGGGSLQVPIEVVTTLYPNLYGAQLEPEWASNSDAIHRIGQVIHMDTRERVVVEAVTTDTTRTSTTISATAEAPGIYSTTKARTIKEVAKHTWTVENRGAVNFGGQEENIPPQTREEKVEVDEKIKSQPCRKKGYLDSIFHGTTSAQLPVFRGAQDPHSVAESSYADTFFRHIANANQECGGSSENLLDQMARKQAARASSAERDDGEFRDGFTKKSQGILTEPEIDSRGGWSSPEIDDSGSVYSRESVVEERHPRYEDRRGPLRVISQTTPDREQLYDEKNNEYFSAHQPYGSGFSLQSAGRVLPKQVNAQVGFLERGRQHTPPALQQPSRRLLPVPKFSPPQSRRSSRQMRSSSRLYDYAQMENKDCSQKVAQQEMNYIKYGGSVDDFARQFPAIHRMPASGSFQDRFLSNRLRVDDVLKNSGDNRYPGSPSSINQRTNEGRGRQEHKDMPRAEDSRQGSYPVRSRSRSSSAYSDSDEGNHCANDKQPEHWCHAHQRGPDWTSSKETNHSNDGHDQYASENDEPSHFATGTPTPPAPARFEYFQVSKNDRPWASELNMSGQSNENLRQPVVDMPGYRKGNYRPPIPAPWNHLNPVYDLNEPKEYDYTKPSGYYGADHPIHEEVNMGPDSPSTSSPSSSGSFYATHIHAHAAHQEKLGHETAVPFNHHIISTPTGATPIPSRRGAIIHNHPPQMSNAPHCPARPAPAPPKYFFSSLTRSKNKKQEERLRLPVRQPPAHMSEAAQAA</sequence>
<feature type="region of interest" description="Disordered" evidence="1">
    <location>
        <begin position="1"/>
        <end position="28"/>
    </location>
</feature>
<feature type="compositionally biased region" description="Basic and acidic residues" evidence="1">
    <location>
        <begin position="738"/>
        <end position="756"/>
    </location>
</feature>
<feature type="compositionally biased region" description="Basic and acidic residues" evidence="1">
    <location>
        <begin position="545"/>
        <end position="559"/>
    </location>
</feature>
<accession>A0AAV9WT14</accession>
<keyword evidence="3" id="KW-1185">Reference proteome</keyword>
<dbReference type="Proteomes" id="UP001365542">
    <property type="component" value="Unassembled WGS sequence"/>
</dbReference>
<name>A0AAV9WT14_9PEZI</name>
<feature type="region of interest" description="Disordered" evidence="1">
    <location>
        <begin position="981"/>
        <end position="1044"/>
    </location>
</feature>
<comment type="caution">
    <text evidence="2">The sequence shown here is derived from an EMBL/GenBank/DDBJ whole genome shotgun (WGS) entry which is preliminary data.</text>
</comment>
<feature type="region of interest" description="Disordered" evidence="1">
    <location>
        <begin position="105"/>
        <end position="128"/>
    </location>
</feature>
<feature type="compositionally biased region" description="Basic and acidic residues" evidence="1">
    <location>
        <begin position="777"/>
        <end position="791"/>
    </location>
</feature>